<dbReference type="InterPro" id="IPR055132">
    <property type="entry name" value="RNase_J_b_CASP"/>
</dbReference>
<protein>
    <recommendedName>
        <fullName evidence="1">Metallo-beta-lactamase domain-containing protein</fullName>
    </recommendedName>
</protein>
<reference evidence="2 3" key="1">
    <citation type="submission" date="2013-11" db="EMBL/GenBank/DDBJ databases">
        <title>Draft genome of the bovine lungworm Dictyocaulus viviparus.</title>
        <authorList>
            <person name="Mitreva M."/>
        </authorList>
    </citation>
    <scope>NUCLEOTIDE SEQUENCE [LARGE SCALE GENOMIC DNA]</scope>
    <source>
        <strain evidence="2 3">HannoverDv2000</strain>
    </source>
</reference>
<dbReference type="CDD" id="cd07714">
    <property type="entry name" value="RNaseJ_MBL-fold"/>
    <property type="match status" value="1"/>
</dbReference>
<dbReference type="PANTHER" id="PTHR43694">
    <property type="entry name" value="RIBONUCLEASE J"/>
    <property type="match status" value="1"/>
</dbReference>
<dbReference type="Pfam" id="PF22505">
    <property type="entry name" value="RNase_J_b_CASP"/>
    <property type="match status" value="1"/>
</dbReference>
<evidence type="ECO:0000259" key="1">
    <source>
        <dbReference type="SMART" id="SM00849"/>
    </source>
</evidence>
<dbReference type="InterPro" id="IPR036866">
    <property type="entry name" value="RibonucZ/Hydroxyglut_hydro"/>
</dbReference>
<proteinExistence type="predicted"/>
<dbReference type="SMART" id="SM00849">
    <property type="entry name" value="Lactamase_B"/>
    <property type="match status" value="1"/>
</dbReference>
<dbReference type="PANTHER" id="PTHR43694:SF1">
    <property type="entry name" value="RIBONUCLEASE J"/>
    <property type="match status" value="1"/>
</dbReference>
<evidence type="ECO:0000313" key="3">
    <source>
        <dbReference type="Proteomes" id="UP000053766"/>
    </source>
</evidence>
<organism evidence="2 3">
    <name type="scientific">Dictyocaulus viviparus</name>
    <name type="common">Bovine lungworm</name>
    <dbReference type="NCBI Taxonomy" id="29172"/>
    <lineage>
        <taxon>Eukaryota</taxon>
        <taxon>Metazoa</taxon>
        <taxon>Ecdysozoa</taxon>
        <taxon>Nematoda</taxon>
        <taxon>Chromadorea</taxon>
        <taxon>Rhabditida</taxon>
        <taxon>Rhabditina</taxon>
        <taxon>Rhabditomorpha</taxon>
        <taxon>Strongyloidea</taxon>
        <taxon>Metastrongylidae</taxon>
        <taxon>Dictyocaulus</taxon>
    </lineage>
</organism>
<keyword evidence="3" id="KW-1185">Reference proteome</keyword>
<dbReference type="InterPro" id="IPR001279">
    <property type="entry name" value="Metallo-B-lactamas"/>
</dbReference>
<dbReference type="STRING" id="29172.A0A0D8XEE0"/>
<dbReference type="SUPFAM" id="SSF56281">
    <property type="entry name" value="Metallo-hydrolase/oxidoreductase"/>
    <property type="match status" value="1"/>
</dbReference>
<sequence length="332" mass="37070">METQKNLNMLTKREDKTDKAITRIFSLGGIEEVDKNTYCIEHDDEMIIIDCGMKFANDELLGIDGIVPSYEYLSKNSKKLKAIFISHGHEDHIGGIPYLLLAVDCPVIYATLIASELIKKKLNDFKNLKKMPEIITYYDDTEIKTKHFHVSFCRVSHSIPDSFAVFVQTPNGGILHTGDYRVDFCLEGEQIDLHKLAKIGEQGVGVLMSETTNSEISGFSSSETEIYQEIDNILPNASGRVFFTIFASNLSRINRMIALAINHGRKICLLGRAIENNVEIARKIGYLELKDSDFIAAKSLVTLQDNAIMIICTGSQGEEMAALNVIASNRHA</sequence>
<dbReference type="AlphaFoldDB" id="A0A0D8XEE0"/>
<dbReference type="Pfam" id="PF00753">
    <property type="entry name" value="Lactamase_B"/>
    <property type="match status" value="1"/>
</dbReference>
<accession>A0A0D8XEE0</accession>
<dbReference type="Gene3D" id="3.60.15.10">
    <property type="entry name" value="Ribonuclease Z/Hydroxyacylglutathione hydrolase-like"/>
    <property type="match status" value="1"/>
</dbReference>
<reference evidence="3" key="2">
    <citation type="journal article" date="2016" name="Sci. Rep.">
        <title>Dictyocaulus viviparus genome, variome and transcriptome elucidate lungworm biology and support future intervention.</title>
        <authorList>
            <person name="McNulty S.N."/>
            <person name="Strube C."/>
            <person name="Rosa B.A."/>
            <person name="Martin J.C."/>
            <person name="Tyagi R."/>
            <person name="Choi Y.J."/>
            <person name="Wang Q."/>
            <person name="Hallsworth Pepin K."/>
            <person name="Zhang X."/>
            <person name="Ozersky P."/>
            <person name="Wilson R.K."/>
            <person name="Sternberg P.W."/>
            <person name="Gasser R.B."/>
            <person name="Mitreva M."/>
        </authorList>
    </citation>
    <scope>NUCLEOTIDE SEQUENCE [LARGE SCALE GENOMIC DNA]</scope>
    <source>
        <strain evidence="3">HannoverDv2000</strain>
    </source>
</reference>
<dbReference type="OrthoDB" id="16066at2759"/>
<feature type="domain" description="Metallo-beta-lactamase" evidence="1">
    <location>
        <begin position="34"/>
        <end position="230"/>
    </location>
</feature>
<dbReference type="Proteomes" id="UP000053766">
    <property type="component" value="Unassembled WGS sequence"/>
</dbReference>
<name>A0A0D8XEE0_DICVI</name>
<gene>
    <name evidence="2" type="ORF">DICVIV_11884</name>
</gene>
<dbReference type="EMBL" id="KN716705">
    <property type="protein sequence ID" value="KJH42127.1"/>
    <property type="molecule type" value="Genomic_DNA"/>
</dbReference>
<evidence type="ECO:0000313" key="2">
    <source>
        <dbReference type="EMBL" id="KJH42127.1"/>
    </source>
</evidence>